<feature type="transmembrane region" description="Helical" evidence="1">
    <location>
        <begin position="160"/>
        <end position="177"/>
    </location>
</feature>
<evidence type="ECO:0000313" key="3">
    <source>
        <dbReference type="Proteomes" id="UP000518288"/>
    </source>
</evidence>
<feature type="transmembrane region" description="Helical" evidence="1">
    <location>
        <begin position="126"/>
        <end position="148"/>
    </location>
</feature>
<evidence type="ECO:0008006" key="4">
    <source>
        <dbReference type="Google" id="ProtNLM"/>
    </source>
</evidence>
<dbReference type="EMBL" id="JACCFH010000001">
    <property type="protein sequence ID" value="NYG33334.1"/>
    <property type="molecule type" value="Genomic_DNA"/>
</dbReference>
<gene>
    <name evidence="2" type="ORF">BDD16_002320</name>
</gene>
<keyword evidence="1" id="KW-0472">Membrane</keyword>
<evidence type="ECO:0000256" key="1">
    <source>
        <dbReference type="SAM" id="Phobius"/>
    </source>
</evidence>
<accession>A0A7Y9QZ75</accession>
<keyword evidence="1" id="KW-0812">Transmembrane</keyword>
<feature type="transmembrane region" description="Helical" evidence="1">
    <location>
        <begin position="104"/>
        <end position="119"/>
    </location>
</feature>
<feature type="transmembrane region" description="Helical" evidence="1">
    <location>
        <begin position="72"/>
        <end position="92"/>
    </location>
</feature>
<feature type="transmembrane region" description="Helical" evidence="1">
    <location>
        <begin position="41"/>
        <end position="60"/>
    </location>
</feature>
<keyword evidence="1" id="KW-1133">Transmembrane helix</keyword>
<dbReference type="PANTHER" id="PTHR34368">
    <property type="entry name" value="OS01G0962200 PROTEIN"/>
    <property type="match status" value="1"/>
</dbReference>
<sequence length="247" mass="26689">MPVLMGLALLTVAALAWHGPIPQWAHYHDFADARAWRGVPNLWNVLSNLPFALVGGWALWRWRREAPVGALAWRGFGAALVLTAFGSSYYHWAPDNARLVFDRLPIAWACAALTCGFLAQRVDVRWAGVVPLVTAWGVATASVLYWWFTEQGGVGDLRPYLLVQFLPMVLVPAALLMRMAPRGSAPGACVSDRAWWAVLALYGLAKLAESADAPVFEALSHTTSGHVLKHLLAAAAAAVVVTSSGRA</sequence>
<evidence type="ECO:0000313" key="2">
    <source>
        <dbReference type="EMBL" id="NYG33334.1"/>
    </source>
</evidence>
<dbReference type="Proteomes" id="UP000518288">
    <property type="component" value="Unassembled WGS sequence"/>
</dbReference>
<keyword evidence="3" id="KW-1185">Reference proteome</keyword>
<dbReference type="RefSeq" id="WP_179634111.1">
    <property type="nucleotide sequence ID" value="NZ_JACCFH010000001.1"/>
</dbReference>
<reference evidence="2 3" key="1">
    <citation type="submission" date="2020-07" db="EMBL/GenBank/DDBJ databases">
        <title>Genomic Encyclopedia of Archaeal and Bacterial Type Strains, Phase II (KMG-II): from individual species to whole genera.</title>
        <authorList>
            <person name="Goeker M."/>
        </authorList>
    </citation>
    <scope>NUCLEOTIDE SEQUENCE [LARGE SCALE GENOMIC DNA]</scope>
    <source>
        <strain evidence="2 3">DSM 21226</strain>
    </source>
</reference>
<protein>
    <recommendedName>
        <fullName evidence="4">Alkaline phytoceramidase</fullName>
    </recommendedName>
</protein>
<dbReference type="PANTHER" id="PTHR34368:SF1">
    <property type="entry name" value="OS01G0962200 PROTEIN"/>
    <property type="match status" value="1"/>
</dbReference>
<comment type="caution">
    <text evidence="2">The sequence shown here is derived from an EMBL/GenBank/DDBJ whole genome shotgun (WGS) entry which is preliminary data.</text>
</comment>
<proteinExistence type="predicted"/>
<name>A0A7Y9QZ75_9BURK</name>
<organism evidence="2 3">
    <name type="scientific">Sphaerotilus montanus</name>
    <dbReference type="NCBI Taxonomy" id="522889"/>
    <lineage>
        <taxon>Bacteria</taxon>
        <taxon>Pseudomonadati</taxon>
        <taxon>Pseudomonadota</taxon>
        <taxon>Betaproteobacteria</taxon>
        <taxon>Burkholderiales</taxon>
        <taxon>Sphaerotilaceae</taxon>
        <taxon>Sphaerotilus</taxon>
    </lineage>
</organism>
<dbReference type="AlphaFoldDB" id="A0A7Y9QZ75"/>